<dbReference type="Proteomes" id="UP001595075">
    <property type="component" value="Unassembled WGS sequence"/>
</dbReference>
<evidence type="ECO:0000313" key="1">
    <source>
        <dbReference type="EMBL" id="KAL2066346.1"/>
    </source>
</evidence>
<keyword evidence="2" id="KW-1185">Reference proteome</keyword>
<comment type="caution">
    <text evidence="1">The sequence shown here is derived from an EMBL/GenBank/DDBJ whole genome shotgun (WGS) entry which is preliminary data.</text>
</comment>
<evidence type="ECO:0000313" key="2">
    <source>
        <dbReference type="Proteomes" id="UP001595075"/>
    </source>
</evidence>
<organism evidence="1 2">
    <name type="scientific">Oculimacula yallundae</name>
    <dbReference type="NCBI Taxonomy" id="86028"/>
    <lineage>
        <taxon>Eukaryota</taxon>
        <taxon>Fungi</taxon>
        <taxon>Dikarya</taxon>
        <taxon>Ascomycota</taxon>
        <taxon>Pezizomycotina</taxon>
        <taxon>Leotiomycetes</taxon>
        <taxon>Helotiales</taxon>
        <taxon>Ploettnerulaceae</taxon>
        <taxon>Oculimacula</taxon>
    </lineage>
</organism>
<dbReference type="EMBL" id="JAZHXI010000011">
    <property type="protein sequence ID" value="KAL2066346.1"/>
    <property type="molecule type" value="Genomic_DNA"/>
</dbReference>
<sequence>MISRPTRFGLNANMVAGGHYFRLTIVVKELCDFDKTVRLRDLYFSDHEFGPPRRSEVMPCHRNDWDKAVAERSFAFDINVPDLSSAKY</sequence>
<accession>A0ABR4CAR8</accession>
<reference evidence="1 2" key="1">
    <citation type="journal article" date="2024" name="Commun. Biol.">
        <title>Comparative genomic analysis of thermophilic fungi reveals convergent evolutionary adaptations and gene losses.</title>
        <authorList>
            <person name="Steindorff A.S."/>
            <person name="Aguilar-Pontes M.V."/>
            <person name="Robinson A.J."/>
            <person name="Andreopoulos B."/>
            <person name="LaButti K."/>
            <person name="Kuo A."/>
            <person name="Mondo S."/>
            <person name="Riley R."/>
            <person name="Otillar R."/>
            <person name="Haridas S."/>
            <person name="Lipzen A."/>
            <person name="Grimwood J."/>
            <person name="Schmutz J."/>
            <person name="Clum A."/>
            <person name="Reid I.D."/>
            <person name="Moisan M.C."/>
            <person name="Butler G."/>
            <person name="Nguyen T.T.M."/>
            <person name="Dewar K."/>
            <person name="Conant G."/>
            <person name="Drula E."/>
            <person name="Henrissat B."/>
            <person name="Hansel C."/>
            <person name="Singer S."/>
            <person name="Hutchinson M.I."/>
            <person name="de Vries R.P."/>
            <person name="Natvig D.O."/>
            <person name="Powell A.J."/>
            <person name="Tsang A."/>
            <person name="Grigoriev I.V."/>
        </authorList>
    </citation>
    <scope>NUCLEOTIDE SEQUENCE [LARGE SCALE GENOMIC DNA]</scope>
    <source>
        <strain evidence="1 2">CBS 494.80</strain>
    </source>
</reference>
<gene>
    <name evidence="1" type="ORF">VTL71DRAFT_2417</name>
</gene>
<proteinExistence type="predicted"/>
<name>A0ABR4CAR8_9HELO</name>
<protein>
    <submittedName>
        <fullName evidence="1">Uncharacterized protein</fullName>
    </submittedName>
</protein>